<reference evidence="2" key="1">
    <citation type="submission" date="2019-08" db="EMBL/GenBank/DDBJ databases">
        <authorList>
            <person name="Kucharzyk K."/>
            <person name="Murdoch R.W."/>
            <person name="Higgins S."/>
            <person name="Loffler F."/>
        </authorList>
    </citation>
    <scope>NUCLEOTIDE SEQUENCE</scope>
</reference>
<dbReference type="AlphaFoldDB" id="A0A645JGR4"/>
<keyword evidence="1" id="KW-0472">Membrane</keyword>
<feature type="transmembrane region" description="Helical" evidence="1">
    <location>
        <begin position="43"/>
        <end position="63"/>
    </location>
</feature>
<evidence type="ECO:0008006" key="3">
    <source>
        <dbReference type="Google" id="ProtNLM"/>
    </source>
</evidence>
<accession>A0A645JGR4</accession>
<feature type="transmembrane region" description="Helical" evidence="1">
    <location>
        <begin position="99"/>
        <end position="117"/>
    </location>
</feature>
<organism evidence="2">
    <name type="scientific">bioreactor metagenome</name>
    <dbReference type="NCBI Taxonomy" id="1076179"/>
    <lineage>
        <taxon>unclassified sequences</taxon>
        <taxon>metagenomes</taxon>
        <taxon>ecological metagenomes</taxon>
    </lineage>
</organism>
<proteinExistence type="predicted"/>
<gene>
    <name evidence="2" type="ORF">SDC9_209614</name>
</gene>
<evidence type="ECO:0000256" key="1">
    <source>
        <dbReference type="SAM" id="Phobius"/>
    </source>
</evidence>
<protein>
    <recommendedName>
        <fullName evidence="3">Cytosine permease</fullName>
    </recommendedName>
</protein>
<sequence>MGLSFSNILNVNSDKGRAKVTFVGTVLSIILSLAGILDHFMYLLYLAALCYPAIAGVMFVHFFACKQKWVDKKGWNIIATVAMICGIFVGYITTYIVPVGIPAIQSLTVTGIVYYFAMKLKAKISPDQFTQEMFE</sequence>
<feature type="transmembrane region" description="Helical" evidence="1">
    <location>
        <begin position="75"/>
        <end position="93"/>
    </location>
</feature>
<evidence type="ECO:0000313" key="2">
    <source>
        <dbReference type="EMBL" id="MPN61869.1"/>
    </source>
</evidence>
<comment type="caution">
    <text evidence="2">The sequence shown here is derived from an EMBL/GenBank/DDBJ whole genome shotgun (WGS) entry which is preliminary data.</text>
</comment>
<dbReference type="Gene3D" id="1.10.4160.10">
    <property type="entry name" value="Hydantoin permease"/>
    <property type="match status" value="1"/>
</dbReference>
<dbReference type="EMBL" id="VSSQ01139100">
    <property type="protein sequence ID" value="MPN61869.1"/>
    <property type="molecule type" value="Genomic_DNA"/>
</dbReference>
<name>A0A645JGR4_9ZZZZ</name>
<keyword evidence="1" id="KW-0812">Transmembrane</keyword>
<keyword evidence="1" id="KW-1133">Transmembrane helix</keyword>
<feature type="transmembrane region" description="Helical" evidence="1">
    <location>
        <begin position="20"/>
        <end position="37"/>
    </location>
</feature>